<gene>
    <name evidence="8" type="ORF">MKS91_04960</name>
</gene>
<comment type="similarity">
    <text evidence="2 6">Belongs to the band 7/mec-2 family. HflC subfamily.</text>
</comment>
<dbReference type="SUPFAM" id="SSF117892">
    <property type="entry name" value="Band 7/SPFH domain"/>
    <property type="match status" value="1"/>
</dbReference>
<evidence type="ECO:0000256" key="3">
    <source>
        <dbReference type="ARBA" id="ARBA00022692"/>
    </source>
</evidence>
<dbReference type="PANTHER" id="PTHR42911">
    <property type="entry name" value="MODULATOR OF FTSH PROTEASE HFLC"/>
    <property type="match status" value="1"/>
</dbReference>
<dbReference type="InterPro" id="IPR001107">
    <property type="entry name" value="Band_7"/>
</dbReference>
<keyword evidence="9" id="KW-1185">Reference proteome</keyword>
<comment type="caution">
    <text evidence="8">The sequence shown here is derived from an EMBL/GenBank/DDBJ whole genome shotgun (WGS) entry which is preliminary data.</text>
</comment>
<keyword evidence="4" id="KW-1133">Transmembrane helix</keyword>
<protein>
    <recommendedName>
        <fullName evidence="6">Protein HflC</fullName>
    </recommendedName>
</protein>
<keyword evidence="3" id="KW-0812">Transmembrane</keyword>
<organism evidence="8 9">
    <name type="scientific">Candidatus Synchoanobacter obligatus</name>
    <dbReference type="NCBI Taxonomy" id="2919597"/>
    <lineage>
        <taxon>Bacteria</taxon>
        <taxon>Pseudomonadati</taxon>
        <taxon>Pseudomonadota</taxon>
        <taxon>Gammaproteobacteria</taxon>
        <taxon>Candidatus Comchoanobacterales</taxon>
        <taxon>Candidatus Comchoanobacteraceae</taxon>
        <taxon>Candidatus Synchoanobacter</taxon>
    </lineage>
</organism>
<name>A0ABT1L973_9GAMM</name>
<dbReference type="EMBL" id="JAKUDN010000002">
    <property type="protein sequence ID" value="MCP8352633.1"/>
    <property type="molecule type" value="Genomic_DNA"/>
</dbReference>
<evidence type="ECO:0000259" key="7">
    <source>
        <dbReference type="SMART" id="SM00244"/>
    </source>
</evidence>
<keyword evidence="8" id="KW-0645">Protease</keyword>
<dbReference type="PANTHER" id="PTHR42911:SF1">
    <property type="entry name" value="MODULATOR OF FTSH PROTEASE HFLC"/>
    <property type="match status" value="1"/>
</dbReference>
<proteinExistence type="inferred from homology"/>
<accession>A0ABT1L973</accession>
<dbReference type="RefSeq" id="WP_258569738.1">
    <property type="nucleotide sequence ID" value="NZ_JAKUDN010000002.1"/>
</dbReference>
<sequence>MASSNSNNQVFVLMIAAVAILALSQSLFVVMPMQAGMVVHLGDLNTNDEGQVKVYGPGLHVKLPVIDRLVLIDKRLQSFDVPTARVLTQDQKSMNVDYYSKWRVVDFALFYKRTGANYAQAQDILLRKISDALRAEFGQRNLSEIISGDERNLIIARMQQKASESAANIGVKVQDVRLKRVDYPQEVTLSVYERMRSSRNRDAKRYRSEGMAESERIKAEADKEAAIIISRSRKEAAEKIAEGHSEAAKIFNNAYSRAPEFYEFFIKMQGYEKSIKDGEVMLLSPGNDRFYSILADR</sequence>
<dbReference type="PIRSF" id="PIRSF005651">
    <property type="entry name" value="HflC"/>
    <property type="match status" value="1"/>
</dbReference>
<dbReference type="SMART" id="SM00244">
    <property type="entry name" value="PHB"/>
    <property type="match status" value="1"/>
</dbReference>
<feature type="domain" description="Band 7" evidence="7">
    <location>
        <begin position="25"/>
        <end position="195"/>
    </location>
</feature>
<reference evidence="8 9" key="1">
    <citation type="journal article" date="2022" name="Nat. Microbiol.">
        <title>The microbiome of a bacterivorous marine choanoflagellate contains a resource-demanding obligate bacterial associate.</title>
        <authorList>
            <person name="Needham D.M."/>
            <person name="Poirier C."/>
            <person name="Bachy C."/>
            <person name="George E.E."/>
            <person name="Wilken S."/>
            <person name="Yung C.C.M."/>
            <person name="Limardo A.J."/>
            <person name="Morando M."/>
            <person name="Sudek L."/>
            <person name="Malmstrom R.R."/>
            <person name="Keeling P.J."/>
            <person name="Santoro A.E."/>
            <person name="Worden A.Z."/>
        </authorList>
    </citation>
    <scope>NUCLEOTIDE SEQUENCE [LARGE SCALE GENOMIC DNA]</scope>
    <source>
        <strain evidence="8 9">Comchoano-2</strain>
    </source>
</reference>
<evidence type="ECO:0000313" key="9">
    <source>
        <dbReference type="Proteomes" id="UP001320768"/>
    </source>
</evidence>
<evidence type="ECO:0000256" key="6">
    <source>
        <dbReference type="PIRNR" id="PIRNR005651"/>
    </source>
</evidence>
<dbReference type="Proteomes" id="UP001320768">
    <property type="component" value="Unassembled WGS sequence"/>
</dbReference>
<comment type="subcellular location">
    <subcellularLocation>
        <location evidence="1">Membrane</location>
        <topology evidence="1">Single-pass membrane protein</topology>
    </subcellularLocation>
</comment>
<evidence type="ECO:0000256" key="1">
    <source>
        <dbReference type="ARBA" id="ARBA00004167"/>
    </source>
</evidence>
<dbReference type="InterPro" id="IPR036013">
    <property type="entry name" value="Band_7/SPFH_dom_sf"/>
</dbReference>
<keyword evidence="5" id="KW-0472">Membrane</keyword>
<evidence type="ECO:0000313" key="8">
    <source>
        <dbReference type="EMBL" id="MCP8352633.1"/>
    </source>
</evidence>
<dbReference type="InterPro" id="IPR010200">
    <property type="entry name" value="HflC"/>
</dbReference>
<evidence type="ECO:0000256" key="2">
    <source>
        <dbReference type="ARBA" id="ARBA00007862"/>
    </source>
</evidence>
<dbReference type="GO" id="GO:0006508">
    <property type="term" value="P:proteolysis"/>
    <property type="evidence" value="ECO:0007669"/>
    <property type="project" value="UniProtKB-KW"/>
</dbReference>
<comment type="function">
    <text evidence="6">HflC and HflK could regulate a protease.</text>
</comment>
<dbReference type="Pfam" id="PF01145">
    <property type="entry name" value="Band_7"/>
    <property type="match status" value="1"/>
</dbReference>
<dbReference type="GO" id="GO:0008233">
    <property type="term" value="F:peptidase activity"/>
    <property type="evidence" value="ECO:0007669"/>
    <property type="project" value="UniProtKB-KW"/>
</dbReference>
<evidence type="ECO:0000256" key="5">
    <source>
        <dbReference type="ARBA" id="ARBA00023136"/>
    </source>
</evidence>
<dbReference type="Gene3D" id="3.30.479.30">
    <property type="entry name" value="Band 7 domain"/>
    <property type="match status" value="1"/>
</dbReference>
<dbReference type="CDD" id="cd03405">
    <property type="entry name" value="SPFH_HflC"/>
    <property type="match status" value="1"/>
</dbReference>
<keyword evidence="8" id="KW-0378">Hydrolase</keyword>
<evidence type="ECO:0000256" key="4">
    <source>
        <dbReference type="ARBA" id="ARBA00022989"/>
    </source>
</evidence>